<feature type="domain" description="TtsA-like Glycoside hydrolase family 108" evidence="1">
    <location>
        <begin position="11"/>
        <end position="88"/>
    </location>
</feature>
<dbReference type="InterPro" id="IPR018537">
    <property type="entry name" value="Peptidoglycan-bd_3"/>
</dbReference>
<dbReference type="Pfam" id="PF05838">
    <property type="entry name" value="Glyco_hydro_108"/>
    <property type="match status" value="1"/>
</dbReference>
<protein>
    <submittedName>
        <fullName evidence="3">Uncharacterized protein</fullName>
    </submittedName>
</protein>
<accession>A0A4Y8N1L3</accession>
<evidence type="ECO:0000259" key="1">
    <source>
        <dbReference type="Pfam" id="PF05838"/>
    </source>
</evidence>
<dbReference type="AlphaFoldDB" id="A0A4Y8N1L3"/>
<dbReference type="EMBL" id="SNVI01000001">
    <property type="protein sequence ID" value="TFE43609.1"/>
    <property type="molecule type" value="Genomic_DNA"/>
</dbReference>
<dbReference type="SUPFAM" id="SSF53955">
    <property type="entry name" value="Lysozyme-like"/>
    <property type="match status" value="1"/>
</dbReference>
<proteinExistence type="predicted"/>
<sequence>MSSFDDAFVALMGNEGGYSNNPADPGGETMWGITARVARANGYAGEMRMLPQSTAKQIAKMVYWNPYYCDQFDSRVAFEVFDAAYNGGRPVTWLQTAAGVKVDGNIGPVTIAAVNAVDPRQIVMRFLAYRLRYLGDLSTWPAFGHGWANRIANNLLKGAA</sequence>
<comment type="caution">
    <text evidence="3">The sequence shown here is derived from an EMBL/GenBank/DDBJ whole genome shotgun (WGS) entry which is preliminary data.</text>
</comment>
<evidence type="ECO:0000313" key="4">
    <source>
        <dbReference type="Proteomes" id="UP000297385"/>
    </source>
</evidence>
<gene>
    <name evidence="3" type="ORF">E2553_00290</name>
</gene>
<evidence type="ECO:0000313" key="3">
    <source>
        <dbReference type="EMBL" id="TFE43609.1"/>
    </source>
</evidence>
<organism evidence="3 4">
    <name type="scientific">Paraburkholderia dipogonis</name>
    <dbReference type="NCBI Taxonomy" id="1211383"/>
    <lineage>
        <taxon>Bacteria</taxon>
        <taxon>Pseudomonadati</taxon>
        <taxon>Pseudomonadota</taxon>
        <taxon>Betaproteobacteria</taxon>
        <taxon>Burkholderiales</taxon>
        <taxon>Burkholderiaceae</taxon>
        <taxon>Paraburkholderia</taxon>
    </lineage>
</organism>
<feature type="domain" description="Peptidoglycan binding" evidence="2">
    <location>
        <begin position="89"/>
        <end position="150"/>
    </location>
</feature>
<dbReference type="GeneID" id="97307226"/>
<dbReference type="CDD" id="cd13926">
    <property type="entry name" value="N-acetylmuramidase_GH108"/>
    <property type="match status" value="1"/>
</dbReference>
<reference evidence="3 4" key="1">
    <citation type="submission" date="2019-03" db="EMBL/GenBank/DDBJ databases">
        <title>Complete Genome Sequence of Paraburkholderia dipogonis ICMP 19430T, a Nitrogen-fixing Symbiont of the South African Invasive Legume Dipogon lignosus in New Zealand.</title>
        <authorList>
            <person name="De Meyer S.E."/>
        </authorList>
    </citation>
    <scope>NUCLEOTIDE SEQUENCE [LARGE SCALE GENOMIC DNA]</scope>
    <source>
        <strain evidence="3 4">ICMP 19430</strain>
    </source>
</reference>
<dbReference type="Proteomes" id="UP000297385">
    <property type="component" value="Unassembled WGS sequence"/>
</dbReference>
<evidence type="ECO:0000259" key="2">
    <source>
        <dbReference type="Pfam" id="PF09374"/>
    </source>
</evidence>
<name>A0A4Y8N1L3_9BURK</name>
<dbReference type="RefSeq" id="WP_134455558.1">
    <property type="nucleotide sequence ID" value="NZ_JBHMFL010000042.1"/>
</dbReference>
<dbReference type="InterPro" id="IPR008565">
    <property type="entry name" value="TtsA-like_GH18_dom"/>
</dbReference>
<dbReference type="InterPro" id="IPR023346">
    <property type="entry name" value="Lysozyme-like_dom_sf"/>
</dbReference>
<dbReference type="Pfam" id="PF09374">
    <property type="entry name" value="PG_binding_3"/>
    <property type="match status" value="1"/>
</dbReference>
<dbReference type="Gene3D" id="1.20.141.10">
    <property type="entry name" value="Chitosanase, subunit A, domain 1"/>
    <property type="match status" value="1"/>
</dbReference>